<sequence>MLKIAVIIALLLLAFLAVKYLDETQQKTIIKLLLVVLGGVTLFFLGSELFR</sequence>
<dbReference type="AlphaFoldDB" id="A0AAW7Y3L9"/>
<evidence type="ECO:0008006" key="4">
    <source>
        <dbReference type="Google" id="ProtNLM"/>
    </source>
</evidence>
<comment type="caution">
    <text evidence="2">The sequence shown here is derived from an EMBL/GenBank/DDBJ whole genome shotgun (WGS) entry which is preliminary data.</text>
</comment>
<keyword evidence="1" id="KW-1133">Transmembrane helix</keyword>
<dbReference type="RefSeq" id="WP_164488550.1">
    <property type="nucleotide sequence ID" value="NZ_AP024850.1"/>
</dbReference>
<protein>
    <recommendedName>
        <fullName evidence="4">TetR family transcriptional regulator</fullName>
    </recommendedName>
</protein>
<keyword evidence="1" id="KW-0472">Membrane</keyword>
<organism evidence="2 3">
    <name type="scientific">Photobacterium sanguinicancri</name>
    <dbReference type="NCBI Taxonomy" id="875932"/>
    <lineage>
        <taxon>Bacteria</taxon>
        <taxon>Pseudomonadati</taxon>
        <taxon>Pseudomonadota</taxon>
        <taxon>Gammaproteobacteria</taxon>
        <taxon>Vibrionales</taxon>
        <taxon>Vibrionaceae</taxon>
        <taxon>Photobacterium</taxon>
    </lineage>
</organism>
<dbReference type="Proteomes" id="UP001170624">
    <property type="component" value="Unassembled WGS sequence"/>
</dbReference>
<dbReference type="EMBL" id="JAUOPU010000009">
    <property type="protein sequence ID" value="MDO6542979.1"/>
    <property type="molecule type" value="Genomic_DNA"/>
</dbReference>
<evidence type="ECO:0000313" key="2">
    <source>
        <dbReference type="EMBL" id="MDO6542979.1"/>
    </source>
</evidence>
<gene>
    <name evidence="2" type="ORF">Q4568_10565</name>
</gene>
<keyword evidence="1" id="KW-0812">Transmembrane</keyword>
<feature type="transmembrane region" description="Helical" evidence="1">
    <location>
        <begin position="29"/>
        <end position="50"/>
    </location>
</feature>
<accession>A0AAW7Y3L9</accession>
<evidence type="ECO:0000256" key="1">
    <source>
        <dbReference type="SAM" id="Phobius"/>
    </source>
</evidence>
<evidence type="ECO:0000313" key="3">
    <source>
        <dbReference type="Proteomes" id="UP001170624"/>
    </source>
</evidence>
<reference evidence="2" key="1">
    <citation type="submission" date="2023-07" db="EMBL/GenBank/DDBJ databases">
        <title>Genome content predicts the carbon catabolic preferences of heterotrophic bacteria.</title>
        <authorList>
            <person name="Gralka M."/>
        </authorList>
    </citation>
    <scope>NUCLEOTIDE SEQUENCE</scope>
    <source>
        <strain evidence="2">G2M05</strain>
    </source>
</reference>
<name>A0AAW7Y3L9_9GAMM</name>
<proteinExistence type="predicted"/>